<dbReference type="SUPFAM" id="SSF117856">
    <property type="entry name" value="AF0104/ALDC/Ptd012-like"/>
    <property type="match status" value="2"/>
</dbReference>
<dbReference type="AlphaFoldDB" id="B8IIF3"/>
<sequence>MPRAGCVRHPGPPAATRVEAVETDIVPIVGTLRPGHDVTAEVERVFAEAGCRGGVAFLQGGYCQPFQYVGPALSRDSEHAVWYSDVVAPAHGASILAATALVGRRDGATFLHCHGTWETGRGTPNMGHMLTSDSIVREPIALTAFGSQTAWFESLPDAETNFTLFTPRSIEAGRGSLLLRIRPHEDLCFAIETECRRHGISNALIYGIGSLIGSKFEDNEGLGCAVTEIAVERGILTNGIVTLDLAAVDVEGTVRRGRIRRGDNPVCVTFELVVIGLSGGGRA</sequence>
<keyword evidence="2" id="KW-1185">Reference proteome</keyword>
<dbReference type="HOGENOM" id="CLU_085341_0_0_5"/>
<accession>B8IIF3</accession>
<gene>
    <name evidence="1" type="ordered locus">Mnod_3081</name>
</gene>
<dbReference type="STRING" id="460265.Mnod_3081"/>
<dbReference type="eggNOG" id="COG1661">
    <property type="taxonomic scope" value="Bacteria"/>
</dbReference>
<evidence type="ECO:0008006" key="3">
    <source>
        <dbReference type="Google" id="ProtNLM"/>
    </source>
</evidence>
<proteinExistence type="predicted"/>
<organism evidence="1 2">
    <name type="scientific">Methylobacterium nodulans (strain LMG 21967 / CNCM I-2342 / ORS 2060)</name>
    <dbReference type="NCBI Taxonomy" id="460265"/>
    <lineage>
        <taxon>Bacteria</taxon>
        <taxon>Pseudomonadati</taxon>
        <taxon>Pseudomonadota</taxon>
        <taxon>Alphaproteobacteria</taxon>
        <taxon>Hyphomicrobiales</taxon>
        <taxon>Methylobacteriaceae</taxon>
        <taxon>Methylobacterium</taxon>
    </lineage>
</organism>
<dbReference type="Proteomes" id="UP000008207">
    <property type="component" value="Chromosome"/>
</dbReference>
<evidence type="ECO:0000313" key="1">
    <source>
        <dbReference type="EMBL" id="ACL58022.1"/>
    </source>
</evidence>
<reference evidence="1 2" key="1">
    <citation type="submission" date="2009-01" db="EMBL/GenBank/DDBJ databases">
        <title>Complete sequence of chromosome of Methylobacterium nodulans ORS 2060.</title>
        <authorList>
            <consortium name="US DOE Joint Genome Institute"/>
            <person name="Lucas S."/>
            <person name="Copeland A."/>
            <person name="Lapidus A."/>
            <person name="Glavina del Rio T."/>
            <person name="Dalin E."/>
            <person name="Tice H."/>
            <person name="Bruce D."/>
            <person name="Goodwin L."/>
            <person name="Pitluck S."/>
            <person name="Sims D."/>
            <person name="Brettin T."/>
            <person name="Detter J.C."/>
            <person name="Han C."/>
            <person name="Larimer F."/>
            <person name="Land M."/>
            <person name="Hauser L."/>
            <person name="Kyrpides N."/>
            <person name="Ivanova N."/>
            <person name="Marx C.J."/>
            <person name="Richardson P."/>
        </authorList>
    </citation>
    <scope>NUCLEOTIDE SEQUENCE [LARGE SCALE GENOMIC DNA]</scope>
    <source>
        <strain evidence="2">LMG 21967 / CNCM I-2342 / ORS 2060</strain>
    </source>
</reference>
<dbReference type="Gene3D" id="3.30.1330.80">
    <property type="entry name" value="Hypothetical protein, similar to alpha- acetolactate decarboxylase, domain 2"/>
    <property type="match status" value="2"/>
</dbReference>
<dbReference type="KEGG" id="mno:Mnod_3081"/>
<name>B8IIF3_METNO</name>
<dbReference type="EMBL" id="CP001349">
    <property type="protein sequence ID" value="ACL58022.1"/>
    <property type="molecule type" value="Genomic_DNA"/>
</dbReference>
<evidence type="ECO:0000313" key="2">
    <source>
        <dbReference type="Proteomes" id="UP000008207"/>
    </source>
</evidence>
<protein>
    <recommendedName>
        <fullName evidence="3">PPC domain-containing protein</fullName>
    </recommendedName>
</protein>